<feature type="binding site" evidence="9">
    <location>
        <position position="258"/>
    </location>
    <ligand>
        <name>NADP(+)</name>
        <dbReference type="ChEBI" id="CHEBI:58349"/>
    </ligand>
</feature>
<reference evidence="12" key="2">
    <citation type="journal article" date="2021" name="PeerJ">
        <title>Extensive microbial diversity within the chicken gut microbiome revealed by metagenomics and culture.</title>
        <authorList>
            <person name="Gilroy R."/>
            <person name="Ravi A."/>
            <person name="Getino M."/>
            <person name="Pursley I."/>
            <person name="Horton D.L."/>
            <person name="Alikhan N.F."/>
            <person name="Baker D."/>
            <person name="Gharbi K."/>
            <person name="Hall N."/>
            <person name="Watson M."/>
            <person name="Adriaenssens E.M."/>
            <person name="Foster-Nyarko E."/>
            <person name="Jarju S."/>
            <person name="Secka A."/>
            <person name="Antonio M."/>
            <person name="Oren A."/>
            <person name="Chaudhuri R.R."/>
            <person name="La Ragione R."/>
            <person name="Hildebrand F."/>
            <person name="Pallen M.J."/>
        </authorList>
    </citation>
    <scope>NUCLEOTIDE SEQUENCE</scope>
    <source>
        <strain evidence="12">ChiBcec2-4451</strain>
    </source>
</reference>
<dbReference type="InterPro" id="IPR041121">
    <property type="entry name" value="SDH_C"/>
</dbReference>
<evidence type="ECO:0000259" key="11">
    <source>
        <dbReference type="Pfam" id="PF18317"/>
    </source>
</evidence>
<evidence type="ECO:0000256" key="9">
    <source>
        <dbReference type="HAMAP-Rule" id="MF_00222"/>
    </source>
</evidence>
<dbReference type="GO" id="GO:0008652">
    <property type="term" value="P:amino acid biosynthetic process"/>
    <property type="evidence" value="ECO:0007669"/>
    <property type="project" value="UniProtKB-KW"/>
</dbReference>
<dbReference type="HAMAP" id="MF_00222">
    <property type="entry name" value="Shikimate_DH_AroE"/>
    <property type="match status" value="1"/>
</dbReference>
<comment type="catalytic activity">
    <reaction evidence="9">
        <text>shikimate + NADP(+) = 3-dehydroshikimate + NADPH + H(+)</text>
        <dbReference type="Rhea" id="RHEA:17737"/>
        <dbReference type="ChEBI" id="CHEBI:15378"/>
        <dbReference type="ChEBI" id="CHEBI:16630"/>
        <dbReference type="ChEBI" id="CHEBI:36208"/>
        <dbReference type="ChEBI" id="CHEBI:57783"/>
        <dbReference type="ChEBI" id="CHEBI:58349"/>
        <dbReference type="EC" id="1.1.1.25"/>
    </reaction>
</comment>
<feature type="domain" description="Shikimate dehydrogenase substrate binding N-terminal" evidence="10">
    <location>
        <begin position="14"/>
        <end position="96"/>
    </location>
</feature>
<evidence type="ECO:0000256" key="4">
    <source>
        <dbReference type="ARBA" id="ARBA00023002"/>
    </source>
</evidence>
<feature type="active site" description="Proton acceptor" evidence="9">
    <location>
        <position position="73"/>
    </location>
</feature>
<keyword evidence="2 9" id="KW-0028">Amino-acid biosynthesis</keyword>
<dbReference type="PANTHER" id="PTHR21089:SF1">
    <property type="entry name" value="BIFUNCTIONAL 3-DEHYDROQUINATE DEHYDRATASE_SHIKIMATE DEHYDROGENASE, CHLOROPLASTIC"/>
    <property type="match status" value="1"/>
</dbReference>
<dbReference type="EC" id="1.1.1.25" evidence="9"/>
<dbReference type="AlphaFoldDB" id="A0A9D1T5N5"/>
<feature type="domain" description="SDH C-terminal" evidence="11">
    <location>
        <begin position="258"/>
        <end position="285"/>
    </location>
</feature>
<evidence type="ECO:0000256" key="5">
    <source>
        <dbReference type="ARBA" id="ARBA00023141"/>
    </source>
</evidence>
<dbReference type="GO" id="GO:0004764">
    <property type="term" value="F:shikimate 3-dehydrogenase (NADP+) activity"/>
    <property type="evidence" value="ECO:0007669"/>
    <property type="project" value="UniProtKB-UniRule"/>
</dbReference>
<comment type="pathway">
    <text evidence="1 9">Metabolic intermediate biosynthesis; chorismate biosynthesis; chorismate from D-erythrose 4-phosphate and phosphoenolpyruvate: step 4/7.</text>
</comment>
<dbReference type="GO" id="GO:0019632">
    <property type="term" value="P:shikimate metabolic process"/>
    <property type="evidence" value="ECO:0007669"/>
    <property type="project" value="InterPro"/>
</dbReference>
<comment type="pathway">
    <text evidence="8">Aromatic compound metabolism; 3,4-dihydroxybenzoate biosynthesis; 3-dehydroquinate from D-quinate (NAD(+) route).</text>
</comment>
<dbReference type="InterPro" id="IPR022893">
    <property type="entry name" value="Shikimate_DH_fam"/>
</dbReference>
<evidence type="ECO:0000313" key="13">
    <source>
        <dbReference type="Proteomes" id="UP000886723"/>
    </source>
</evidence>
<dbReference type="InterPro" id="IPR013708">
    <property type="entry name" value="Shikimate_DH-bd_N"/>
</dbReference>
<keyword evidence="5 9" id="KW-0057">Aromatic amino acid biosynthesis</keyword>
<name>A0A9D1T5N5_9FIRM</name>
<dbReference type="InterPro" id="IPR011342">
    <property type="entry name" value="Shikimate_DH"/>
</dbReference>
<keyword evidence="4 9" id="KW-0560">Oxidoreductase</keyword>
<dbReference type="Gene3D" id="3.40.50.720">
    <property type="entry name" value="NAD(P)-binding Rossmann-like Domain"/>
    <property type="match status" value="1"/>
</dbReference>
<dbReference type="Gene3D" id="3.40.50.10860">
    <property type="entry name" value="Leucine Dehydrogenase, chain A, domain 1"/>
    <property type="match status" value="1"/>
</dbReference>
<dbReference type="Pfam" id="PF18317">
    <property type="entry name" value="SDH_C"/>
    <property type="match status" value="1"/>
</dbReference>
<feature type="binding site" evidence="9">
    <location>
        <position position="109"/>
    </location>
    <ligand>
        <name>shikimate</name>
        <dbReference type="ChEBI" id="CHEBI:36208"/>
    </ligand>
</feature>
<dbReference type="Pfam" id="PF08501">
    <property type="entry name" value="Shikimate_dh_N"/>
    <property type="match status" value="1"/>
</dbReference>
<dbReference type="FunFam" id="3.40.50.720:FF:000086">
    <property type="entry name" value="Quinate/shikimate dehydrogenase"/>
    <property type="match status" value="1"/>
</dbReference>
<feature type="binding site" evidence="9">
    <location>
        <position position="69"/>
    </location>
    <ligand>
        <name>shikimate</name>
        <dbReference type="ChEBI" id="CHEBI:36208"/>
    </ligand>
</feature>
<comment type="catalytic activity">
    <reaction evidence="6">
        <text>L-quinate + NAD(+) = 3-dehydroquinate + NADH + H(+)</text>
        <dbReference type="Rhea" id="RHEA:22364"/>
        <dbReference type="ChEBI" id="CHEBI:15378"/>
        <dbReference type="ChEBI" id="CHEBI:29751"/>
        <dbReference type="ChEBI" id="CHEBI:32364"/>
        <dbReference type="ChEBI" id="CHEBI:57540"/>
        <dbReference type="ChEBI" id="CHEBI:57945"/>
        <dbReference type="EC" id="1.1.1.24"/>
    </reaction>
</comment>
<evidence type="ECO:0000256" key="7">
    <source>
        <dbReference type="ARBA" id="ARBA00052329"/>
    </source>
</evidence>
<evidence type="ECO:0000313" key="12">
    <source>
        <dbReference type="EMBL" id="HIV12760.1"/>
    </source>
</evidence>
<evidence type="ECO:0000256" key="8">
    <source>
        <dbReference type="ARBA" id="ARBA00060613"/>
    </source>
</evidence>
<protein>
    <recommendedName>
        <fullName evidence="9">Shikimate dehydrogenase (NADP(+))</fullName>
        <shortName evidence="9">SDH</shortName>
        <ecNumber evidence="9">1.1.1.25</ecNumber>
    </recommendedName>
</protein>
<dbReference type="CDD" id="cd01065">
    <property type="entry name" value="NAD_bind_Shikimate_DH"/>
    <property type="match status" value="1"/>
</dbReference>
<comment type="catalytic activity">
    <reaction evidence="7">
        <text>shikimate + NAD(+) = 3-dehydroshikimate + NADH + H(+)</text>
        <dbReference type="Rhea" id="RHEA:17741"/>
        <dbReference type="ChEBI" id="CHEBI:15378"/>
        <dbReference type="ChEBI" id="CHEBI:16630"/>
        <dbReference type="ChEBI" id="CHEBI:36208"/>
        <dbReference type="ChEBI" id="CHEBI:57540"/>
        <dbReference type="ChEBI" id="CHEBI:57945"/>
    </reaction>
</comment>
<comment type="subunit">
    <text evidence="9">Homodimer.</text>
</comment>
<dbReference type="InterPro" id="IPR036291">
    <property type="entry name" value="NAD(P)-bd_dom_sf"/>
</dbReference>
<proteinExistence type="inferred from homology"/>
<dbReference type="SUPFAM" id="SSF53223">
    <property type="entry name" value="Aminoacid dehydrogenase-like, N-terminal domain"/>
    <property type="match status" value="1"/>
</dbReference>
<dbReference type="GO" id="GO:0009073">
    <property type="term" value="P:aromatic amino acid family biosynthetic process"/>
    <property type="evidence" value="ECO:0007669"/>
    <property type="project" value="UniProtKB-KW"/>
</dbReference>
<dbReference type="NCBIfam" id="TIGR00507">
    <property type="entry name" value="aroE"/>
    <property type="match status" value="1"/>
</dbReference>
<sequence length="291" mass="31756">MTIPITGHTKLIGLLGDPVAHSISPLMHNEGFRLLGLDYVYLCFRVNEDTLSHVVTGLRDAGIRGFNLTMPCKNQMVQLCDHLSPAARLIGAVNTVVCDDGVLTGHNTDGVGFWRAAALEGFSVPGKRITLMGMGGASTAIAVQAALDQAAALDIFVRPTSRFFPRARRVADELNHATGCRVRVLEHEDQKALADSIGQADLLVNGTSVGMAPNTDATILTDCSLLRPDLMVADVIYNPRETLFLKNARQAGCRTFNGMYMLLYQGAEAFRLWTGQDMPVELIREKYFSQF</sequence>
<gene>
    <name evidence="9" type="primary">aroE</name>
    <name evidence="12" type="ORF">IAA63_06425</name>
</gene>
<feature type="binding site" evidence="9">
    <location>
        <position position="237"/>
    </location>
    <ligand>
        <name>shikimate</name>
        <dbReference type="ChEBI" id="CHEBI:36208"/>
    </ligand>
</feature>
<feature type="binding site" evidence="9">
    <location>
        <position position="94"/>
    </location>
    <ligand>
        <name>shikimate</name>
        <dbReference type="ChEBI" id="CHEBI:36208"/>
    </ligand>
</feature>
<dbReference type="SUPFAM" id="SSF51735">
    <property type="entry name" value="NAD(P)-binding Rossmann-fold domains"/>
    <property type="match status" value="1"/>
</dbReference>
<evidence type="ECO:0000256" key="6">
    <source>
        <dbReference type="ARBA" id="ARBA00051639"/>
    </source>
</evidence>
<comment type="similarity">
    <text evidence="9">Belongs to the shikimate dehydrogenase family.</text>
</comment>
<dbReference type="GO" id="GO:0030266">
    <property type="term" value="F:quinate 3-dehydrogenase (NAD+) activity"/>
    <property type="evidence" value="ECO:0007669"/>
    <property type="project" value="UniProtKB-EC"/>
</dbReference>
<comment type="function">
    <text evidence="9">Involved in the biosynthesis of the chorismate, which leads to the biosynthesis of aromatic amino acids. Catalyzes the reversible NADPH linked reduction of 3-dehydroshikimate (DHSA) to yield shikimate (SA).</text>
</comment>
<dbReference type="InterPro" id="IPR046346">
    <property type="entry name" value="Aminoacid_DH-like_N_sf"/>
</dbReference>
<comment type="caution">
    <text evidence="9">Lacks conserved residue(s) required for the propagation of feature annotation.</text>
</comment>
<comment type="caution">
    <text evidence="12">The sequence shown here is derived from an EMBL/GenBank/DDBJ whole genome shotgun (WGS) entry which is preliminary data.</text>
</comment>
<organism evidence="12 13">
    <name type="scientific">Candidatus Pullilachnospira stercoravium</name>
    <dbReference type="NCBI Taxonomy" id="2840913"/>
    <lineage>
        <taxon>Bacteria</taxon>
        <taxon>Bacillati</taxon>
        <taxon>Bacillota</taxon>
        <taxon>Clostridia</taxon>
        <taxon>Lachnospirales</taxon>
        <taxon>Lachnospiraceae</taxon>
        <taxon>Lachnospiraceae incertae sedis</taxon>
        <taxon>Candidatus Pullilachnospira</taxon>
    </lineage>
</organism>
<reference evidence="12" key="1">
    <citation type="submission" date="2020-10" db="EMBL/GenBank/DDBJ databases">
        <authorList>
            <person name="Gilroy R."/>
        </authorList>
    </citation>
    <scope>NUCLEOTIDE SEQUENCE</scope>
    <source>
        <strain evidence="12">ChiBcec2-4451</strain>
    </source>
</reference>
<dbReference type="GO" id="GO:0009423">
    <property type="term" value="P:chorismate biosynthetic process"/>
    <property type="evidence" value="ECO:0007669"/>
    <property type="project" value="UniProtKB-UniRule"/>
</dbReference>
<evidence type="ECO:0000256" key="1">
    <source>
        <dbReference type="ARBA" id="ARBA00004871"/>
    </source>
</evidence>
<dbReference type="EMBL" id="DVON01000143">
    <property type="protein sequence ID" value="HIV12760.1"/>
    <property type="molecule type" value="Genomic_DNA"/>
</dbReference>
<evidence type="ECO:0000256" key="2">
    <source>
        <dbReference type="ARBA" id="ARBA00022605"/>
    </source>
</evidence>
<dbReference type="NCBIfam" id="NF001319">
    <property type="entry name" value="PRK00258.3-3"/>
    <property type="match status" value="1"/>
</dbReference>
<feature type="binding site" evidence="9">
    <location>
        <begin position="22"/>
        <end position="24"/>
    </location>
    <ligand>
        <name>shikimate</name>
        <dbReference type="ChEBI" id="CHEBI:36208"/>
    </ligand>
</feature>
<keyword evidence="3 9" id="KW-0521">NADP</keyword>
<evidence type="ECO:0000259" key="10">
    <source>
        <dbReference type="Pfam" id="PF08501"/>
    </source>
</evidence>
<dbReference type="GO" id="GO:0050661">
    <property type="term" value="F:NADP binding"/>
    <property type="evidence" value="ECO:0007669"/>
    <property type="project" value="InterPro"/>
</dbReference>
<accession>A0A9D1T5N5</accession>
<evidence type="ECO:0000256" key="3">
    <source>
        <dbReference type="ARBA" id="ARBA00022857"/>
    </source>
</evidence>
<dbReference type="Proteomes" id="UP000886723">
    <property type="component" value="Unassembled WGS sequence"/>
</dbReference>
<feature type="binding site" evidence="9">
    <location>
        <position position="235"/>
    </location>
    <ligand>
        <name>NADP(+)</name>
        <dbReference type="ChEBI" id="CHEBI:58349"/>
    </ligand>
</feature>
<feature type="binding site" evidence="9">
    <location>
        <position position="265"/>
    </location>
    <ligand>
        <name>shikimate</name>
        <dbReference type="ChEBI" id="CHEBI:36208"/>
    </ligand>
</feature>
<dbReference type="PANTHER" id="PTHR21089">
    <property type="entry name" value="SHIKIMATE DEHYDROGENASE"/>
    <property type="match status" value="1"/>
</dbReference>